<evidence type="ECO:0000259" key="3">
    <source>
        <dbReference type="Pfam" id="PF01145"/>
    </source>
</evidence>
<protein>
    <submittedName>
        <fullName evidence="4">Regulator of protease activity HflC, stomatin/prohibitin superfamily</fullName>
    </submittedName>
</protein>
<evidence type="ECO:0000256" key="2">
    <source>
        <dbReference type="SAM" id="Coils"/>
    </source>
</evidence>
<dbReference type="SUPFAM" id="SSF117892">
    <property type="entry name" value="Band 7/SPFH domain"/>
    <property type="match status" value="1"/>
</dbReference>
<dbReference type="GO" id="GO:0006508">
    <property type="term" value="P:proteolysis"/>
    <property type="evidence" value="ECO:0007669"/>
    <property type="project" value="UniProtKB-KW"/>
</dbReference>
<keyword evidence="4" id="KW-0378">Hydrolase</keyword>
<comment type="subcellular location">
    <subcellularLocation>
        <location evidence="1">Membrane</location>
        <topology evidence="1">Single-pass membrane protein</topology>
    </subcellularLocation>
</comment>
<dbReference type="GeneID" id="99988595"/>
<feature type="coiled-coil region" evidence="2">
    <location>
        <begin position="205"/>
        <end position="270"/>
    </location>
</feature>
<dbReference type="GO" id="GO:0016020">
    <property type="term" value="C:membrane"/>
    <property type="evidence" value="ECO:0007669"/>
    <property type="project" value="UniProtKB-SubCell"/>
</dbReference>
<dbReference type="OrthoDB" id="3469168at2"/>
<dbReference type="InterPro" id="IPR001107">
    <property type="entry name" value="Band_7"/>
</dbReference>
<sequence length="338" mass="38642">MLGYNYIKFDSMNHVILFKKGKVKKEGRGLSFFYYNPVSSIVSIPIGSKDLQFVFKESTKDYQEVTVQGQVTFKVVEPQKLADCLDFTVDSKGRYLKDDHEKIQQRISNEVQTASSSIIQKMNLRESLRNLKEVEEYIFQNVQKSKAVLMLGIEITSVNVLGVTPNPEMSRALEAQTRESLQKEADQAIYERRNFAVEQERVIKESELNTEIAVEQKQKQIAEKQMETEVVKQNNEQELKEMEVKASISLEEKKQKLIALKVENQKKEADAKEYMLTASLKPYKELDWKTLMAINSRGVNAKDNIALAFRELAENADKIGSINISPELLNSIIGTKNS</sequence>
<keyword evidence="4" id="KW-0645">Protease</keyword>
<dbReference type="GO" id="GO:0008233">
    <property type="term" value="F:peptidase activity"/>
    <property type="evidence" value="ECO:0007669"/>
    <property type="project" value="UniProtKB-KW"/>
</dbReference>
<organism evidence="4 5">
    <name type="scientific">Roseivirga pacifica</name>
    <dbReference type="NCBI Taxonomy" id="1267423"/>
    <lineage>
        <taxon>Bacteria</taxon>
        <taxon>Pseudomonadati</taxon>
        <taxon>Bacteroidota</taxon>
        <taxon>Cytophagia</taxon>
        <taxon>Cytophagales</taxon>
        <taxon>Roseivirgaceae</taxon>
        <taxon>Roseivirga</taxon>
    </lineage>
</organism>
<dbReference type="Proteomes" id="UP000199437">
    <property type="component" value="Unassembled WGS sequence"/>
</dbReference>
<name>A0A1I0RP12_9BACT</name>
<dbReference type="Pfam" id="PF01145">
    <property type="entry name" value="Band_7"/>
    <property type="match status" value="1"/>
</dbReference>
<dbReference type="RefSeq" id="WP_090261055.1">
    <property type="nucleotide sequence ID" value="NZ_FOIR01000005.1"/>
</dbReference>
<reference evidence="5" key="1">
    <citation type="submission" date="2016-10" db="EMBL/GenBank/DDBJ databases">
        <authorList>
            <person name="Varghese N."/>
            <person name="Submissions S."/>
        </authorList>
    </citation>
    <scope>NUCLEOTIDE SEQUENCE [LARGE SCALE GENOMIC DNA]</scope>
    <source>
        <strain evidence="5">CGMCC 1.12402</strain>
    </source>
</reference>
<feature type="domain" description="Band 7" evidence="3">
    <location>
        <begin position="16"/>
        <end position="193"/>
    </location>
</feature>
<dbReference type="InterPro" id="IPR036013">
    <property type="entry name" value="Band_7/SPFH_dom_sf"/>
</dbReference>
<evidence type="ECO:0000313" key="5">
    <source>
        <dbReference type="Proteomes" id="UP000199437"/>
    </source>
</evidence>
<dbReference type="STRING" id="1267423.SAMN05216290_3929"/>
<evidence type="ECO:0000256" key="1">
    <source>
        <dbReference type="ARBA" id="ARBA00004167"/>
    </source>
</evidence>
<dbReference type="Gene3D" id="3.30.479.30">
    <property type="entry name" value="Band 7 domain"/>
    <property type="match status" value="1"/>
</dbReference>
<dbReference type="AlphaFoldDB" id="A0A1I0RP12"/>
<gene>
    <name evidence="4" type="ORF">SAMN05216290_3929</name>
</gene>
<dbReference type="EMBL" id="FOIR01000005">
    <property type="protein sequence ID" value="SEW43098.1"/>
    <property type="molecule type" value="Genomic_DNA"/>
</dbReference>
<evidence type="ECO:0000313" key="4">
    <source>
        <dbReference type="EMBL" id="SEW43098.1"/>
    </source>
</evidence>
<accession>A0A1I0RP12</accession>
<proteinExistence type="predicted"/>
<keyword evidence="5" id="KW-1185">Reference proteome</keyword>
<keyword evidence="2" id="KW-0175">Coiled coil</keyword>